<dbReference type="STRING" id="68775.A0A5C3MCX0"/>
<dbReference type="InterPro" id="IPR036322">
    <property type="entry name" value="WD40_repeat_dom_sf"/>
</dbReference>
<dbReference type="PROSITE" id="PS50294">
    <property type="entry name" value="WD_REPEATS_REGION"/>
    <property type="match status" value="2"/>
</dbReference>
<evidence type="ECO:0000313" key="5">
    <source>
        <dbReference type="Proteomes" id="UP000308652"/>
    </source>
</evidence>
<protein>
    <submittedName>
        <fullName evidence="4">WD40-repeat-containing domain protein</fullName>
    </submittedName>
</protein>
<organism evidence="4 5">
    <name type="scientific">Crucibulum laeve</name>
    <dbReference type="NCBI Taxonomy" id="68775"/>
    <lineage>
        <taxon>Eukaryota</taxon>
        <taxon>Fungi</taxon>
        <taxon>Dikarya</taxon>
        <taxon>Basidiomycota</taxon>
        <taxon>Agaricomycotina</taxon>
        <taxon>Agaricomycetes</taxon>
        <taxon>Agaricomycetidae</taxon>
        <taxon>Agaricales</taxon>
        <taxon>Agaricineae</taxon>
        <taxon>Nidulariaceae</taxon>
        <taxon>Crucibulum</taxon>
    </lineage>
</organism>
<dbReference type="OrthoDB" id="6262491at2759"/>
<dbReference type="PROSITE" id="PS50082">
    <property type="entry name" value="WD_REPEATS_2"/>
    <property type="match status" value="2"/>
</dbReference>
<evidence type="ECO:0000256" key="3">
    <source>
        <dbReference type="PROSITE-ProRule" id="PRU00221"/>
    </source>
</evidence>
<feature type="repeat" description="WD" evidence="3">
    <location>
        <begin position="122"/>
        <end position="157"/>
    </location>
</feature>
<dbReference type="InterPro" id="IPR015943">
    <property type="entry name" value="WD40/YVTN_repeat-like_dom_sf"/>
</dbReference>
<keyword evidence="5" id="KW-1185">Reference proteome</keyword>
<reference evidence="4 5" key="1">
    <citation type="journal article" date="2019" name="Nat. Ecol. Evol.">
        <title>Megaphylogeny resolves global patterns of mushroom evolution.</title>
        <authorList>
            <person name="Varga T."/>
            <person name="Krizsan K."/>
            <person name="Foldi C."/>
            <person name="Dima B."/>
            <person name="Sanchez-Garcia M."/>
            <person name="Sanchez-Ramirez S."/>
            <person name="Szollosi G.J."/>
            <person name="Szarkandi J.G."/>
            <person name="Papp V."/>
            <person name="Albert L."/>
            <person name="Andreopoulos W."/>
            <person name="Angelini C."/>
            <person name="Antonin V."/>
            <person name="Barry K.W."/>
            <person name="Bougher N.L."/>
            <person name="Buchanan P."/>
            <person name="Buyck B."/>
            <person name="Bense V."/>
            <person name="Catcheside P."/>
            <person name="Chovatia M."/>
            <person name="Cooper J."/>
            <person name="Damon W."/>
            <person name="Desjardin D."/>
            <person name="Finy P."/>
            <person name="Geml J."/>
            <person name="Haridas S."/>
            <person name="Hughes K."/>
            <person name="Justo A."/>
            <person name="Karasinski D."/>
            <person name="Kautmanova I."/>
            <person name="Kiss B."/>
            <person name="Kocsube S."/>
            <person name="Kotiranta H."/>
            <person name="LaButti K.M."/>
            <person name="Lechner B.E."/>
            <person name="Liimatainen K."/>
            <person name="Lipzen A."/>
            <person name="Lukacs Z."/>
            <person name="Mihaltcheva S."/>
            <person name="Morgado L.N."/>
            <person name="Niskanen T."/>
            <person name="Noordeloos M.E."/>
            <person name="Ohm R.A."/>
            <person name="Ortiz-Santana B."/>
            <person name="Ovrebo C."/>
            <person name="Racz N."/>
            <person name="Riley R."/>
            <person name="Savchenko A."/>
            <person name="Shiryaev A."/>
            <person name="Soop K."/>
            <person name="Spirin V."/>
            <person name="Szebenyi C."/>
            <person name="Tomsovsky M."/>
            <person name="Tulloss R.E."/>
            <person name="Uehling J."/>
            <person name="Grigoriev I.V."/>
            <person name="Vagvolgyi C."/>
            <person name="Papp T."/>
            <person name="Martin F.M."/>
            <person name="Miettinen O."/>
            <person name="Hibbett D.S."/>
            <person name="Nagy L.G."/>
        </authorList>
    </citation>
    <scope>NUCLEOTIDE SEQUENCE [LARGE SCALE GENOMIC DNA]</scope>
    <source>
        <strain evidence="4 5">CBS 166.37</strain>
    </source>
</reference>
<dbReference type="InterPro" id="IPR019775">
    <property type="entry name" value="WD40_repeat_CS"/>
</dbReference>
<dbReference type="SMART" id="SM00320">
    <property type="entry name" value="WD40"/>
    <property type="match status" value="5"/>
</dbReference>
<dbReference type="SUPFAM" id="SSF50978">
    <property type="entry name" value="WD40 repeat-like"/>
    <property type="match status" value="1"/>
</dbReference>
<dbReference type="PRINTS" id="PR00320">
    <property type="entry name" value="GPROTEINBRPT"/>
</dbReference>
<dbReference type="Gene3D" id="2.130.10.10">
    <property type="entry name" value="YVTN repeat-like/Quinoprotein amine dehydrogenase"/>
    <property type="match status" value="2"/>
</dbReference>
<dbReference type="InterPro" id="IPR044715">
    <property type="entry name" value="WDR86-like"/>
</dbReference>
<dbReference type="AlphaFoldDB" id="A0A5C3MCX0"/>
<dbReference type="PROSITE" id="PS00678">
    <property type="entry name" value="WD_REPEATS_1"/>
    <property type="match status" value="2"/>
</dbReference>
<sequence>MSTDNSNFLVAEAQLALAQERKEKAERIKTLGDPIQLPGIALAIQVRGGDAWISENTTIVRKLDLESGKTKQIYKGHTGPVTCLAFCDKIPGSGDSKILITGSWDQTIKLWDTETKELLSSTEGHDDFVKSLFVFPSLQLLVSGGSDKIVRFWDLSTPLQPEPLSSVGSISSHTRPVECLEGRTTPDGGAVLYTADTMGIIRSWDLVKERGSSPRWLSTLKNEYTQHRTRINEIMCGNNHIWTASADETVQVIPETSTTVGTKPLPPIAHPIAVRTILPLSLTDLGEPYLLTGSGDVIRVYDVSSLEEPELISEIDAHWHDVTAIRFWARKFTGEDKLTRVEPWIISASLDGTIRKWRLTELLNPPPPAPLVNIVASDKLPAIKEDEQFAMTEEEERELAELLDD</sequence>
<dbReference type="PANTHER" id="PTHR44489">
    <property type="match status" value="1"/>
</dbReference>
<dbReference type="EMBL" id="ML213592">
    <property type="protein sequence ID" value="TFK42757.1"/>
    <property type="molecule type" value="Genomic_DNA"/>
</dbReference>
<keyword evidence="2" id="KW-0677">Repeat</keyword>
<keyword evidence="1 3" id="KW-0853">WD repeat</keyword>
<proteinExistence type="predicted"/>
<dbReference type="PANTHER" id="PTHR44489:SF11">
    <property type="entry name" value="WD REPEAT DOMAIN 86"/>
    <property type="match status" value="1"/>
</dbReference>
<dbReference type="Pfam" id="PF00400">
    <property type="entry name" value="WD40"/>
    <property type="match status" value="2"/>
</dbReference>
<feature type="repeat" description="WD" evidence="3">
    <location>
        <begin position="74"/>
        <end position="121"/>
    </location>
</feature>
<evidence type="ECO:0000256" key="2">
    <source>
        <dbReference type="ARBA" id="ARBA00022737"/>
    </source>
</evidence>
<dbReference type="Proteomes" id="UP000308652">
    <property type="component" value="Unassembled WGS sequence"/>
</dbReference>
<dbReference type="InterPro" id="IPR001680">
    <property type="entry name" value="WD40_rpt"/>
</dbReference>
<evidence type="ECO:0000313" key="4">
    <source>
        <dbReference type="EMBL" id="TFK42757.1"/>
    </source>
</evidence>
<evidence type="ECO:0000256" key="1">
    <source>
        <dbReference type="ARBA" id="ARBA00022574"/>
    </source>
</evidence>
<accession>A0A5C3MCX0</accession>
<dbReference type="InterPro" id="IPR020472">
    <property type="entry name" value="WD40_PAC1"/>
</dbReference>
<gene>
    <name evidence="4" type="ORF">BDQ12DRAFT_732371</name>
</gene>
<name>A0A5C3MCX0_9AGAR</name>